<reference evidence="5" key="1">
    <citation type="submission" date="2016-06" db="UniProtKB">
        <authorList>
            <consortium name="WormBaseParasite"/>
        </authorList>
    </citation>
    <scope>IDENTIFICATION</scope>
</reference>
<sequence>MKKQLFAAIFNKKFRCVHTVAVVFNPGAAAPPKRPLPEVGPFAAPEQTESGRQSRQKQQLDFLLKRQMQFKQAAVAAKNKGDIEAAKKFLLAAKVIGKYFKVGKSRQKQLLPACIGWKDWS</sequence>
<dbReference type="InterPro" id="IPR006608">
    <property type="entry name" value="CC2D1A/B_DM14"/>
</dbReference>
<evidence type="ECO:0000313" key="5">
    <source>
        <dbReference type="WBParaSite" id="GPUH_0001180801-mRNA-1"/>
    </source>
</evidence>
<dbReference type="PANTHER" id="PTHR13076:SF9">
    <property type="entry name" value="COILED-COIL AND C2 DOMAIN-CONTAINING PROTEIN 1-LIKE"/>
    <property type="match status" value="1"/>
</dbReference>
<dbReference type="InterPro" id="IPR039725">
    <property type="entry name" value="CC2D1A/B"/>
</dbReference>
<feature type="region of interest" description="Disordered" evidence="1">
    <location>
        <begin position="28"/>
        <end position="57"/>
    </location>
</feature>
<name>A0A183DSV3_9BILA</name>
<dbReference type="Proteomes" id="UP000271098">
    <property type="component" value="Unassembled WGS sequence"/>
</dbReference>
<feature type="domain" description="DM14" evidence="2">
    <location>
        <begin position="60"/>
        <end position="115"/>
    </location>
</feature>
<reference evidence="3 4" key="2">
    <citation type="submission" date="2018-11" db="EMBL/GenBank/DDBJ databases">
        <authorList>
            <consortium name="Pathogen Informatics"/>
        </authorList>
    </citation>
    <scope>NUCLEOTIDE SEQUENCE [LARGE SCALE GENOMIC DNA]</scope>
</reference>
<proteinExistence type="predicted"/>
<dbReference type="WBParaSite" id="GPUH_0001180801-mRNA-1">
    <property type="protein sequence ID" value="GPUH_0001180801-mRNA-1"/>
    <property type="gene ID" value="GPUH_0001180801"/>
</dbReference>
<evidence type="ECO:0000256" key="1">
    <source>
        <dbReference type="SAM" id="MobiDB-lite"/>
    </source>
</evidence>
<dbReference type="EMBL" id="UYRT01078808">
    <property type="protein sequence ID" value="VDN19265.1"/>
    <property type="molecule type" value="Genomic_DNA"/>
</dbReference>
<keyword evidence="4" id="KW-1185">Reference proteome</keyword>
<accession>A0A183DSV3</accession>
<dbReference type="SMART" id="SM00685">
    <property type="entry name" value="DM14"/>
    <property type="match status" value="1"/>
</dbReference>
<organism evidence="5">
    <name type="scientific">Gongylonema pulchrum</name>
    <dbReference type="NCBI Taxonomy" id="637853"/>
    <lineage>
        <taxon>Eukaryota</taxon>
        <taxon>Metazoa</taxon>
        <taxon>Ecdysozoa</taxon>
        <taxon>Nematoda</taxon>
        <taxon>Chromadorea</taxon>
        <taxon>Rhabditida</taxon>
        <taxon>Spirurina</taxon>
        <taxon>Spiruromorpha</taxon>
        <taxon>Spiruroidea</taxon>
        <taxon>Gongylonematidae</taxon>
        <taxon>Gongylonema</taxon>
    </lineage>
</organism>
<evidence type="ECO:0000313" key="3">
    <source>
        <dbReference type="EMBL" id="VDN19265.1"/>
    </source>
</evidence>
<evidence type="ECO:0000259" key="2">
    <source>
        <dbReference type="SMART" id="SM00685"/>
    </source>
</evidence>
<dbReference type="PANTHER" id="PTHR13076">
    <property type="entry name" value="COILED-COIL AND C2 DOMAIN-CONTAINING PROTEIN 1-LIKE"/>
    <property type="match status" value="1"/>
</dbReference>
<dbReference type="GO" id="GO:0001227">
    <property type="term" value="F:DNA-binding transcription repressor activity, RNA polymerase II-specific"/>
    <property type="evidence" value="ECO:0007669"/>
    <property type="project" value="InterPro"/>
</dbReference>
<evidence type="ECO:0000313" key="4">
    <source>
        <dbReference type="Proteomes" id="UP000271098"/>
    </source>
</evidence>
<gene>
    <name evidence="3" type="ORF">GPUH_LOCUS11794</name>
</gene>
<dbReference type="AlphaFoldDB" id="A0A183DSV3"/>
<dbReference type="OrthoDB" id="19996at2759"/>
<feature type="compositionally biased region" description="Polar residues" evidence="1">
    <location>
        <begin position="47"/>
        <end position="57"/>
    </location>
</feature>
<protein>
    <submittedName>
        <fullName evidence="5">DM14 domain-containing protein</fullName>
    </submittedName>
</protein>